<proteinExistence type="predicted"/>
<reference evidence="2 3" key="1">
    <citation type="submission" date="2016-07" db="EMBL/GenBank/DDBJ databases">
        <title>Pervasive Adenine N6-methylation of Active Genes in Fungi.</title>
        <authorList>
            <consortium name="DOE Joint Genome Institute"/>
            <person name="Mondo S.J."/>
            <person name="Dannebaum R.O."/>
            <person name="Kuo R.C."/>
            <person name="Labutti K."/>
            <person name="Haridas S."/>
            <person name="Kuo A."/>
            <person name="Salamov A."/>
            <person name="Ahrendt S.R."/>
            <person name="Lipzen A."/>
            <person name="Sullivan W."/>
            <person name="Andreopoulos W.B."/>
            <person name="Clum A."/>
            <person name="Lindquist E."/>
            <person name="Daum C."/>
            <person name="Ramamoorthy G.K."/>
            <person name="Gryganskyi A."/>
            <person name="Culley D."/>
            <person name="Magnuson J.K."/>
            <person name="James T.Y."/>
            <person name="O'Malley M.A."/>
            <person name="Stajich J.E."/>
            <person name="Spatafora J.W."/>
            <person name="Visel A."/>
            <person name="Grigoriev I.V."/>
        </authorList>
    </citation>
    <scope>NUCLEOTIDE SEQUENCE [LARGE SCALE GENOMIC DNA]</scope>
    <source>
        <strain evidence="2 3">PL171</strain>
    </source>
</reference>
<gene>
    <name evidence="2" type="ORF">BCR44DRAFT_1115906</name>
</gene>
<dbReference type="InterPro" id="IPR036420">
    <property type="entry name" value="BRCT_dom_sf"/>
</dbReference>
<keyword evidence="3" id="KW-1185">Reference proteome</keyword>
<name>A0A1Y2HM57_9FUNG</name>
<evidence type="ECO:0000313" key="3">
    <source>
        <dbReference type="Proteomes" id="UP000193411"/>
    </source>
</evidence>
<evidence type="ECO:0000313" key="2">
    <source>
        <dbReference type="EMBL" id="ORZ35656.1"/>
    </source>
</evidence>
<evidence type="ECO:0000259" key="1">
    <source>
        <dbReference type="PROSITE" id="PS50172"/>
    </source>
</evidence>
<dbReference type="Gene3D" id="3.40.50.10190">
    <property type="entry name" value="BRCT domain"/>
    <property type="match status" value="1"/>
</dbReference>
<dbReference type="PROSITE" id="PS50172">
    <property type="entry name" value="BRCT"/>
    <property type="match status" value="1"/>
</dbReference>
<dbReference type="InterPro" id="IPR001357">
    <property type="entry name" value="BRCT_dom"/>
</dbReference>
<comment type="caution">
    <text evidence="2">The sequence shown here is derived from an EMBL/GenBank/DDBJ whole genome shotgun (WGS) entry which is preliminary data.</text>
</comment>
<dbReference type="EMBL" id="MCFL01000021">
    <property type="protein sequence ID" value="ORZ35656.1"/>
    <property type="molecule type" value="Genomic_DNA"/>
</dbReference>
<dbReference type="OrthoDB" id="342264at2759"/>
<dbReference type="Proteomes" id="UP000193411">
    <property type="component" value="Unassembled WGS sequence"/>
</dbReference>
<feature type="domain" description="BRCT" evidence="1">
    <location>
        <begin position="1"/>
        <end position="24"/>
    </location>
</feature>
<organism evidence="2 3">
    <name type="scientific">Catenaria anguillulae PL171</name>
    <dbReference type="NCBI Taxonomy" id="765915"/>
    <lineage>
        <taxon>Eukaryota</taxon>
        <taxon>Fungi</taxon>
        <taxon>Fungi incertae sedis</taxon>
        <taxon>Blastocladiomycota</taxon>
        <taxon>Blastocladiomycetes</taxon>
        <taxon>Blastocladiales</taxon>
        <taxon>Catenariaceae</taxon>
        <taxon>Catenaria</taxon>
    </lineage>
</organism>
<dbReference type="AlphaFoldDB" id="A0A1Y2HM57"/>
<protein>
    <recommendedName>
        <fullName evidence="1">BRCT domain-containing protein</fullName>
    </recommendedName>
</protein>
<sequence>MVSRHWLEACEAEQQLVPTEGYEFCDGGMEERYSFSLKESLDRQWALEEEEEEGWRLFSGLKFFLCSRKQSVLEDLTDIIAAPDGNLISTLPSTLAPSRNAAKQGVVVIASDCPNGVHQVAVFRLDLISHKFAGVKHQN</sequence>
<accession>A0A1Y2HM57</accession>